<comment type="caution">
    <text evidence="1">The sequence shown here is derived from an EMBL/GenBank/DDBJ whole genome shotgun (WGS) entry which is preliminary data.</text>
</comment>
<evidence type="ECO:0000313" key="2">
    <source>
        <dbReference type="Proteomes" id="UP000828251"/>
    </source>
</evidence>
<name>A0A9D3VJQ3_9ROSI</name>
<dbReference type="OrthoDB" id="549353at2759"/>
<evidence type="ECO:0000313" key="1">
    <source>
        <dbReference type="EMBL" id="KAH1083487.1"/>
    </source>
</evidence>
<reference evidence="1 2" key="1">
    <citation type="journal article" date="2021" name="Plant Biotechnol. J.">
        <title>Multi-omics assisted identification of the key and species-specific regulatory components of drought-tolerant mechanisms in Gossypium stocksii.</title>
        <authorList>
            <person name="Yu D."/>
            <person name="Ke L."/>
            <person name="Zhang D."/>
            <person name="Wu Y."/>
            <person name="Sun Y."/>
            <person name="Mei J."/>
            <person name="Sun J."/>
            <person name="Sun Y."/>
        </authorList>
    </citation>
    <scope>NUCLEOTIDE SEQUENCE [LARGE SCALE GENOMIC DNA]</scope>
    <source>
        <strain evidence="2">cv. E1</strain>
        <tissue evidence="1">Leaf</tissue>
    </source>
</reference>
<organism evidence="1 2">
    <name type="scientific">Gossypium stocksii</name>
    <dbReference type="NCBI Taxonomy" id="47602"/>
    <lineage>
        <taxon>Eukaryota</taxon>
        <taxon>Viridiplantae</taxon>
        <taxon>Streptophyta</taxon>
        <taxon>Embryophyta</taxon>
        <taxon>Tracheophyta</taxon>
        <taxon>Spermatophyta</taxon>
        <taxon>Magnoliopsida</taxon>
        <taxon>eudicotyledons</taxon>
        <taxon>Gunneridae</taxon>
        <taxon>Pentapetalae</taxon>
        <taxon>rosids</taxon>
        <taxon>malvids</taxon>
        <taxon>Malvales</taxon>
        <taxon>Malvaceae</taxon>
        <taxon>Malvoideae</taxon>
        <taxon>Gossypium</taxon>
    </lineage>
</organism>
<dbReference type="EMBL" id="JAIQCV010000007">
    <property type="protein sequence ID" value="KAH1083487.1"/>
    <property type="molecule type" value="Genomic_DNA"/>
</dbReference>
<dbReference type="AlphaFoldDB" id="A0A9D3VJQ3"/>
<accession>A0A9D3VJQ3</accession>
<gene>
    <name evidence="1" type="ORF">J1N35_023248</name>
</gene>
<sequence length="84" mass="9412">MKNYNILLATLDSALRVLYSAATIKWDWKAMLEKENLIGKHYNYPADSPDGSCFLLSMLDMSKHDGKFQVHGISSATGLDEEDS</sequence>
<keyword evidence="2" id="KW-1185">Reference proteome</keyword>
<protein>
    <submittedName>
        <fullName evidence="1">Uncharacterized protein</fullName>
    </submittedName>
</protein>
<dbReference type="Proteomes" id="UP000828251">
    <property type="component" value="Unassembled WGS sequence"/>
</dbReference>
<proteinExistence type="predicted"/>